<protein>
    <submittedName>
        <fullName evidence="3">Tetratricopeptide repeat protein</fullName>
    </submittedName>
</protein>
<dbReference type="GO" id="GO:0045892">
    <property type="term" value="P:negative regulation of DNA-templated transcription"/>
    <property type="evidence" value="ECO:0007669"/>
    <property type="project" value="InterPro"/>
</dbReference>
<accession>A0A4R1M1X8</accession>
<dbReference type="InterPro" id="IPR011990">
    <property type="entry name" value="TPR-like_helical_dom_sf"/>
</dbReference>
<name>A0A4R1M1X8_9SPHI</name>
<feature type="repeat" description="TPR" evidence="1">
    <location>
        <begin position="81"/>
        <end position="114"/>
    </location>
</feature>
<evidence type="ECO:0000256" key="2">
    <source>
        <dbReference type="SAM" id="SignalP"/>
    </source>
</evidence>
<dbReference type="PANTHER" id="PTHR44749">
    <property type="entry name" value="SUPPRESSOR OF RPS4-RLD 1"/>
    <property type="match status" value="1"/>
</dbReference>
<feature type="chain" id="PRO_5020696936" evidence="2">
    <location>
        <begin position="41"/>
        <end position="231"/>
    </location>
</feature>
<proteinExistence type="predicted"/>
<dbReference type="SUPFAM" id="SSF48452">
    <property type="entry name" value="TPR-like"/>
    <property type="match status" value="1"/>
</dbReference>
<comment type="caution">
    <text evidence="3">The sequence shown here is derived from an EMBL/GenBank/DDBJ whole genome shotgun (WGS) entry which is preliminary data.</text>
</comment>
<dbReference type="Gene3D" id="1.25.40.10">
    <property type="entry name" value="Tetratricopeptide repeat domain"/>
    <property type="match status" value="2"/>
</dbReference>
<feature type="signal peptide" evidence="2">
    <location>
        <begin position="1"/>
        <end position="40"/>
    </location>
</feature>
<dbReference type="SMART" id="SM00028">
    <property type="entry name" value="TPR"/>
    <property type="match status" value="3"/>
</dbReference>
<keyword evidence="1" id="KW-0802">TPR repeat</keyword>
<dbReference type="EMBL" id="SMGO01000001">
    <property type="protein sequence ID" value="TCK85357.1"/>
    <property type="molecule type" value="Genomic_DNA"/>
</dbReference>
<dbReference type="Pfam" id="PF14559">
    <property type="entry name" value="TPR_19"/>
    <property type="match status" value="1"/>
</dbReference>
<reference evidence="3 4" key="1">
    <citation type="submission" date="2019-03" db="EMBL/GenBank/DDBJ databases">
        <title>Genomic Encyclopedia of Archaeal and Bacterial Type Strains, Phase II (KMG-II): from individual species to whole genera.</title>
        <authorList>
            <person name="Goeker M."/>
        </authorList>
    </citation>
    <scope>NUCLEOTIDE SEQUENCE [LARGE SCALE GENOMIC DNA]</scope>
    <source>
        <strain evidence="3 4">DSM 22554</strain>
    </source>
</reference>
<dbReference type="PANTHER" id="PTHR44749:SF1">
    <property type="entry name" value="TETRATRICOPEPTIDE-LIKE HELICAL DOMAIN-CONTAINING PROTEIN"/>
    <property type="match status" value="1"/>
</dbReference>
<evidence type="ECO:0000313" key="4">
    <source>
        <dbReference type="Proteomes" id="UP000294616"/>
    </source>
</evidence>
<evidence type="ECO:0000313" key="3">
    <source>
        <dbReference type="EMBL" id="TCK85357.1"/>
    </source>
</evidence>
<dbReference type="InterPro" id="IPR044650">
    <property type="entry name" value="SRFR1-like"/>
</dbReference>
<organism evidence="3 4">
    <name type="scientific">Albibacterium bauzanense</name>
    <dbReference type="NCBI Taxonomy" id="653929"/>
    <lineage>
        <taxon>Bacteria</taxon>
        <taxon>Pseudomonadati</taxon>
        <taxon>Bacteroidota</taxon>
        <taxon>Sphingobacteriia</taxon>
        <taxon>Sphingobacteriales</taxon>
        <taxon>Sphingobacteriaceae</taxon>
        <taxon>Albibacterium</taxon>
    </lineage>
</organism>
<dbReference type="InterPro" id="IPR019734">
    <property type="entry name" value="TPR_rpt"/>
</dbReference>
<dbReference type="AlphaFoldDB" id="A0A4R1M1X8"/>
<feature type="repeat" description="TPR" evidence="1">
    <location>
        <begin position="47"/>
        <end position="80"/>
    </location>
</feature>
<dbReference type="OrthoDB" id="789632at2"/>
<keyword evidence="4" id="KW-1185">Reference proteome</keyword>
<evidence type="ECO:0000256" key="1">
    <source>
        <dbReference type="PROSITE-ProRule" id="PRU00339"/>
    </source>
</evidence>
<dbReference type="PROSITE" id="PS50005">
    <property type="entry name" value="TPR"/>
    <property type="match status" value="2"/>
</dbReference>
<keyword evidence="2" id="KW-0732">Signal</keyword>
<gene>
    <name evidence="3" type="ORF">C8N28_0663</name>
</gene>
<dbReference type="Proteomes" id="UP000294616">
    <property type="component" value="Unassembled WGS sequence"/>
</dbReference>
<sequence length="231" mass="25930">MFISQIRKLYMRVKLNKVHLSVKKVVIAGLFVIGSIPAFAQNADNNTNPYVKLGQKALIDGDFKAAVTNLEKALPSDPQNLDILYMLGYSQYQSNDYTGATKSFSSVIKGRPNDVSAYYYRAKAQNTLAIDTESKLTDEQRSNLLHASISDYSKAIEMNDSDAKLYQNRAMAFRDLGNLIGTSTSKNYNKTAAVESYDNCIKDLETVLKKNPNRKDLDLELKKVKVYRTSL</sequence>